<feature type="domain" description="Glycosyltransferase 2-like" evidence="2">
    <location>
        <begin position="1"/>
        <end position="156"/>
    </location>
</feature>
<evidence type="ECO:0000313" key="4">
    <source>
        <dbReference type="Proteomes" id="UP000178449"/>
    </source>
</evidence>
<dbReference type="InterPro" id="IPR050256">
    <property type="entry name" value="Glycosyltransferase_2"/>
</dbReference>
<gene>
    <name evidence="3" type="ORF">A2527_12890</name>
</gene>
<feature type="region of interest" description="Disordered" evidence="1">
    <location>
        <begin position="232"/>
        <end position="251"/>
    </location>
</feature>
<evidence type="ECO:0000259" key="2">
    <source>
        <dbReference type="Pfam" id="PF00535"/>
    </source>
</evidence>
<dbReference type="Pfam" id="PF00535">
    <property type="entry name" value="Glycos_transf_2"/>
    <property type="match status" value="1"/>
</dbReference>
<dbReference type="SUPFAM" id="SSF53448">
    <property type="entry name" value="Nucleotide-diphospho-sugar transferases"/>
    <property type="match status" value="1"/>
</dbReference>
<dbReference type="EMBL" id="MFNE01000033">
    <property type="protein sequence ID" value="OGG94837.1"/>
    <property type="molecule type" value="Genomic_DNA"/>
</dbReference>
<evidence type="ECO:0000313" key="3">
    <source>
        <dbReference type="EMBL" id="OGG94837.1"/>
    </source>
</evidence>
<proteinExistence type="predicted"/>
<name>A0A1F6G9Q1_9PROT</name>
<dbReference type="Proteomes" id="UP000178449">
    <property type="component" value="Unassembled WGS sequence"/>
</dbReference>
<dbReference type="AlphaFoldDB" id="A0A1F6G9Q1"/>
<protein>
    <recommendedName>
        <fullName evidence="2">Glycosyltransferase 2-like domain-containing protein</fullName>
    </recommendedName>
</protein>
<accession>A0A1F6G9Q1</accession>
<dbReference type="InterPro" id="IPR001173">
    <property type="entry name" value="Glyco_trans_2-like"/>
</dbReference>
<evidence type="ECO:0000256" key="1">
    <source>
        <dbReference type="SAM" id="MobiDB-lite"/>
    </source>
</evidence>
<dbReference type="PANTHER" id="PTHR48090:SF7">
    <property type="entry name" value="RFBJ PROTEIN"/>
    <property type="match status" value="1"/>
</dbReference>
<dbReference type="CDD" id="cd04179">
    <property type="entry name" value="DPM_DPG-synthase_like"/>
    <property type="match status" value="1"/>
</dbReference>
<dbReference type="STRING" id="1817772.A2527_12890"/>
<organism evidence="3 4">
    <name type="scientific">Candidatus Lambdaproteobacteria bacterium RIFOXYD2_FULL_50_16</name>
    <dbReference type="NCBI Taxonomy" id="1817772"/>
    <lineage>
        <taxon>Bacteria</taxon>
        <taxon>Pseudomonadati</taxon>
        <taxon>Pseudomonadota</taxon>
        <taxon>Candidatus Lambdaproteobacteria</taxon>
    </lineage>
</organism>
<comment type="caution">
    <text evidence="3">The sequence shown here is derived from an EMBL/GenBank/DDBJ whole genome shotgun (WGS) entry which is preliminary data.</text>
</comment>
<reference evidence="3 4" key="1">
    <citation type="journal article" date="2016" name="Nat. Commun.">
        <title>Thousands of microbial genomes shed light on interconnected biogeochemical processes in an aquifer system.</title>
        <authorList>
            <person name="Anantharaman K."/>
            <person name="Brown C.T."/>
            <person name="Hug L.A."/>
            <person name="Sharon I."/>
            <person name="Castelle C.J."/>
            <person name="Probst A.J."/>
            <person name="Thomas B.C."/>
            <person name="Singh A."/>
            <person name="Wilkins M.J."/>
            <person name="Karaoz U."/>
            <person name="Brodie E.L."/>
            <person name="Williams K.H."/>
            <person name="Hubbard S.S."/>
            <person name="Banfield J.F."/>
        </authorList>
    </citation>
    <scope>NUCLEOTIDE SEQUENCE [LARGE SCALE GENOMIC DNA]</scope>
</reference>
<dbReference type="Gene3D" id="3.90.550.10">
    <property type="entry name" value="Spore Coat Polysaccharide Biosynthesis Protein SpsA, Chain A"/>
    <property type="match status" value="1"/>
</dbReference>
<dbReference type="PANTHER" id="PTHR48090">
    <property type="entry name" value="UNDECAPRENYL-PHOSPHATE 4-DEOXY-4-FORMAMIDO-L-ARABINOSE TRANSFERASE-RELATED"/>
    <property type="match status" value="1"/>
</dbReference>
<sequence>MPALNEEANIERAMSEALEAFDSVGIVGEVVVINDGSRDRTSELVEAKMKEDSRVRMVTHEFPHGFGASFWDGVDHAQNDVVVVLPGDAENDPMEIFRYFALLEHVDIVIPFVFNKEVRSMYRQTLSFVYRLIINLTFNTNLNYTNGTILYRRSILMALEYRSGSFFFQTDILIRLLKRGYLFAEVPYRLDQRETGVSKAVSFPSFVKVAKGYLRLLRDQYSKKAVHAPHLDNTMTADRHKKGNLHKPNTP</sequence>
<dbReference type="InterPro" id="IPR029044">
    <property type="entry name" value="Nucleotide-diphossugar_trans"/>
</dbReference>